<organism evidence="2">
    <name type="scientific">Sipha flava</name>
    <name type="common">yellow sugarcane aphid</name>
    <dbReference type="NCBI Taxonomy" id="143950"/>
    <lineage>
        <taxon>Eukaryota</taxon>
        <taxon>Metazoa</taxon>
        <taxon>Ecdysozoa</taxon>
        <taxon>Arthropoda</taxon>
        <taxon>Hexapoda</taxon>
        <taxon>Insecta</taxon>
        <taxon>Pterygota</taxon>
        <taxon>Neoptera</taxon>
        <taxon>Paraneoptera</taxon>
        <taxon>Hemiptera</taxon>
        <taxon>Sternorrhyncha</taxon>
        <taxon>Aphidomorpha</taxon>
        <taxon>Aphidoidea</taxon>
        <taxon>Aphididae</taxon>
        <taxon>Sipha</taxon>
    </lineage>
</organism>
<evidence type="ECO:0000256" key="1">
    <source>
        <dbReference type="SAM" id="MobiDB-lite"/>
    </source>
</evidence>
<proteinExistence type="predicted"/>
<protein>
    <submittedName>
        <fullName evidence="2">Uncharacterized protein</fullName>
    </submittedName>
</protein>
<accession>A0A2S2RAB9</accession>
<dbReference type="AlphaFoldDB" id="A0A2S2RAB9"/>
<reference evidence="2" key="1">
    <citation type="submission" date="2018-04" db="EMBL/GenBank/DDBJ databases">
        <title>Transcriptome assembly of Sipha flava.</title>
        <authorList>
            <person name="Scully E.D."/>
            <person name="Geib S.M."/>
            <person name="Palmer N.A."/>
            <person name="Koch K."/>
            <person name="Bradshaw J."/>
            <person name="Heng-Moss T."/>
            <person name="Sarath G."/>
        </authorList>
    </citation>
    <scope>NUCLEOTIDE SEQUENCE</scope>
</reference>
<name>A0A2S2RAB9_9HEMI</name>
<feature type="region of interest" description="Disordered" evidence="1">
    <location>
        <begin position="111"/>
        <end position="148"/>
    </location>
</feature>
<sequence>MFDRRVRRSFLLANRHRLSVNDIDHKQSRLLTGKWNASSAGTTESSSRINSTNVRDHGARQVQERVRRHNVLSASYDSRIGENDVITRTIDRSACTANIFRSVREHNRSERVGYDNGVGDNRVRVSATRCERETDDPSPNRPTGSLRD</sequence>
<evidence type="ECO:0000313" key="2">
    <source>
        <dbReference type="EMBL" id="MBY86997.1"/>
    </source>
</evidence>
<gene>
    <name evidence="2" type="ORF">g.125550</name>
</gene>
<dbReference type="EMBL" id="GGMS01017794">
    <property type="protein sequence ID" value="MBY86997.1"/>
    <property type="molecule type" value="Transcribed_RNA"/>
</dbReference>
<feature type="region of interest" description="Disordered" evidence="1">
    <location>
        <begin position="34"/>
        <end position="58"/>
    </location>
</feature>
<feature type="compositionally biased region" description="Polar residues" evidence="1">
    <location>
        <begin position="35"/>
        <end position="53"/>
    </location>
</feature>